<gene>
    <name evidence="2" type="primary">bluB</name>
    <name evidence="2" type="ORF">G3572_04440</name>
</gene>
<accession>A0A6B3RJ52</accession>
<comment type="caution">
    <text evidence="2">The sequence shown here is derived from an EMBL/GenBank/DDBJ whole genome shotgun (WGS) entry which is preliminary data.</text>
</comment>
<dbReference type="AlphaFoldDB" id="A0A6B3RJ52"/>
<dbReference type="Proteomes" id="UP000481421">
    <property type="component" value="Unassembled WGS sequence"/>
</dbReference>
<dbReference type="EMBL" id="JAAIKE010000001">
    <property type="protein sequence ID" value="NEX45441.1"/>
    <property type="molecule type" value="Genomic_DNA"/>
</dbReference>
<dbReference type="Gene3D" id="3.40.109.10">
    <property type="entry name" value="NADH Oxidase"/>
    <property type="match status" value="1"/>
</dbReference>
<keyword evidence="2" id="KW-0560">Oxidoreductase</keyword>
<name>A0A6B3RJ52_9RHOB</name>
<dbReference type="InterPro" id="IPR050627">
    <property type="entry name" value="Nitroreductase/BluB"/>
</dbReference>
<keyword evidence="3" id="KW-1185">Reference proteome</keyword>
<protein>
    <submittedName>
        <fullName evidence="2">5,6-dimethylbenzimidazole synthase</fullName>
        <ecNumber evidence="2">1.13.11.79</ecNumber>
    </submittedName>
</protein>
<sequence>MNFSKTQAETLNEILRWRRDVRHFCADPIPEPIFDRLRAAMNLAPSVGNSRPWRVLQIKDKSLRCRVQEIFESCNREAATGYDEPARAEYVQLKLAGLREAPVHLAVFTETAPIEGRGLGRQTMPETLQFSTAMAIHTLWLVARAENIGLGWISILDPQAILTLLDVPESWVFTGYLCLGYAASLEERPLLHRSGWQRDTSTEWLER</sequence>
<dbReference type="PANTHER" id="PTHR23026">
    <property type="entry name" value="NADPH NITROREDUCTASE"/>
    <property type="match status" value="1"/>
</dbReference>
<dbReference type="NCBIfam" id="TIGR02476">
    <property type="entry name" value="BluB"/>
    <property type="match status" value="1"/>
</dbReference>
<evidence type="ECO:0000259" key="1">
    <source>
        <dbReference type="Pfam" id="PF00881"/>
    </source>
</evidence>
<dbReference type="PANTHER" id="PTHR23026:SF123">
    <property type="entry name" value="NAD(P)H NITROREDUCTASE RV3131-RELATED"/>
    <property type="match status" value="1"/>
</dbReference>
<dbReference type="InterPro" id="IPR000415">
    <property type="entry name" value="Nitroreductase-like"/>
</dbReference>
<evidence type="ECO:0000313" key="3">
    <source>
        <dbReference type="Proteomes" id="UP000481421"/>
    </source>
</evidence>
<reference evidence="2 3" key="1">
    <citation type="submission" date="2020-02" db="EMBL/GenBank/DDBJ databases">
        <title>Rhodobacter algicola sp. nov., isolated from microalga culture.</title>
        <authorList>
            <person name="Park C.-Y."/>
        </authorList>
    </citation>
    <scope>NUCLEOTIDE SEQUENCE [LARGE SCALE GENOMIC DNA]</scope>
    <source>
        <strain evidence="2 3">ETT8</strain>
    </source>
</reference>
<dbReference type="InterPro" id="IPR012825">
    <property type="entry name" value="BluB"/>
</dbReference>
<dbReference type="EC" id="1.13.11.79" evidence="2"/>
<dbReference type="SUPFAM" id="SSF55469">
    <property type="entry name" value="FMN-dependent nitroreductase-like"/>
    <property type="match status" value="1"/>
</dbReference>
<dbReference type="InterPro" id="IPR029479">
    <property type="entry name" value="Nitroreductase"/>
</dbReference>
<proteinExistence type="predicted"/>
<organism evidence="2 3">
    <name type="scientific">Pseudotabrizicola algicola</name>
    <dbReference type="NCBI Taxonomy" id="2709381"/>
    <lineage>
        <taxon>Bacteria</taxon>
        <taxon>Pseudomonadati</taxon>
        <taxon>Pseudomonadota</taxon>
        <taxon>Alphaproteobacteria</taxon>
        <taxon>Rhodobacterales</taxon>
        <taxon>Paracoccaceae</taxon>
        <taxon>Pseudotabrizicola</taxon>
    </lineage>
</organism>
<evidence type="ECO:0000313" key="2">
    <source>
        <dbReference type="EMBL" id="NEX45441.1"/>
    </source>
</evidence>
<dbReference type="Pfam" id="PF00881">
    <property type="entry name" value="Nitroreductase"/>
    <property type="match status" value="1"/>
</dbReference>
<feature type="domain" description="Nitroreductase" evidence="1">
    <location>
        <begin position="15"/>
        <end position="181"/>
    </location>
</feature>
<dbReference type="GO" id="GO:0102919">
    <property type="term" value="F:5,6-dimethylbenzimidazole synthase activity"/>
    <property type="evidence" value="ECO:0007669"/>
    <property type="project" value="UniProtKB-EC"/>
</dbReference>